<dbReference type="AlphaFoldDB" id="A0A803NAL4"/>
<organism evidence="2 3">
    <name type="scientific">Chenopodium quinoa</name>
    <name type="common">Quinoa</name>
    <dbReference type="NCBI Taxonomy" id="63459"/>
    <lineage>
        <taxon>Eukaryota</taxon>
        <taxon>Viridiplantae</taxon>
        <taxon>Streptophyta</taxon>
        <taxon>Embryophyta</taxon>
        <taxon>Tracheophyta</taxon>
        <taxon>Spermatophyta</taxon>
        <taxon>Magnoliopsida</taxon>
        <taxon>eudicotyledons</taxon>
        <taxon>Gunneridae</taxon>
        <taxon>Pentapetalae</taxon>
        <taxon>Caryophyllales</taxon>
        <taxon>Chenopodiaceae</taxon>
        <taxon>Chenopodioideae</taxon>
        <taxon>Atripliceae</taxon>
        <taxon>Chenopodium</taxon>
    </lineage>
</organism>
<sequence length="107" mass="11490">MRQQLYAMIASKKEPAPEMSMGAMVLGEKAQLARIRLLNTTRVEEDVPKGEASSTTDGTDVKQGSSLMVVDGEMNEVPTRLLVDTGASHNFLAKEEAKALGVKLGTL</sequence>
<dbReference type="Gramene" id="AUR62043054-RA">
    <property type="protein sequence ID" value="AUR62043054-RA:cds"/>
    <property type="gene ID" value="AUR62043054"/>
</dbReference>
<dbReference type="EnsemblPlants" id="AUR62043054-RA">
    <property type="protein sequence ID" value="AUR62043054-RA:cds"/>
    <property type="gene ID" value="AUR62043054"/>
</dbReference>
<name>A0A803NAL4_CHEQI</name>
<dbReference type="SUPFAM" id="SSF50630">
    <property type="entry name" value="Acid proteases"/>
    <property type="match status" value="1"/>
</dbReference>
<protein>
    <submittedName>
        <fullName evidence="2">Uncharacterized protein</fullName>
    </submittedName>
</protein>
<dbReference type="Gene3D" id="2.40.70.10">
    <property type="entry name" value="Acid Proteases"/>
    <property type="match status" value="1"/>
</dbReference>
<evidence type="ECO:0000313" key="2">
    <source>
        <dbReference type="EnsemblPlants" id="AUR62043054-RA:cds"/>
    </source>
</evidence>
<dbReference type="InterPro" id="IPR001969">
    <property type="entry name" value="Aspartic_peptidase_AS"/>
</dbReference>
<accession>A0A803NAL4</accession>
<proteinExistence type="predicted"/>
<dbReference type="GO" id="GO:0004190">
    <property type="term" value="F:aspartic-type endopeptidase activity"/>
    <property type="evidence" value="ECO:0007669"/>
    <property type="project" value="InterPro"/>
</dbReference>
<dbReference type="GO" id="GO:0006508">
    <property type="term" value="P:proteolysis"/>
    <property type="evidence" value="ECO:0007669"/>
    <property type="project" value="InterPro"/>
</dbReference>
<feature type="compositionally biased region" description="Polar residues" evidence="1">
    <location>
        <begin position="52"/>
        <end position="64"/>
    </location>
</feature>
<evidence type="ECO:0000313" key="3">
    <source>
        <dbReference type="Proteomes" id="UP000596660"/>
    </source>
</evidence>
<dbReference type="Pfam" id="PF13650">
    <property type="entry name" value="Asp_protease_2"/>
    <property type="match status" value="1"/>
</dbReference>
<dbReference type="Proteomes" id="UP000596660">
    <property type="component" value="Unplaced"/>
</dbReference>
<keyword evidence="3" id="KW-1185">Reference proteome</keyword>
<dbReference type="SMR" id="A0A803NAL4"/>
<evidence type="ECO:0000256" key="1">
    <source>
        <dbReference type="SAM" id="MobiDB-lite"/>
    </source>
</evidence>
<reference evidence="2" key="2">
    <citation type="submission" date="2021-03" db="UniProtKB">
        <authorList>
            <consortium name="EnsemblPlants"/>
        </authorList>
    </citation>
    <scope>IDENTIFICATION</scope>
</reference>
<feature type="region of interest" description="Disordered" evidence="1">
    <location>
        <begin position="44"/>
        <end position="64"/>
    </location>
</feature>
<dbReference type="InterPro" id="IPR021109">
    <property type="entry name" value="Peptidase_aspartic_dom_sf"/>
</dbReference>
<dbReference type="PROSITE" id="PS00141">
    <property type="entry name" value="ASP_PROTEASE"/>
    <property type="match status" value="1"/>
</dbReference>
<reference evidence="2" key="1">
    <citation type="journal article" date="2017" name="Nature">
        <title>The genome of Chenopodium quinoa.</title>
        <authorList>
            <person name="Jarvis D.E."/>
            <person name="Ho Y.S."/>
            <person name="Lightfoot D.J."/>
            <person name="Schmoeckel S.M."/>
            <person name="Li B."/>
            <person name="Borm T.J.A."/>
            <person name="Ohyanagi H."/>
            <person name="Mineta K."/>
            <person name="Michell C.T."/>
            <person name="Saber N."/>
            <person name="Kharbatia N.M."/>
            <person name="Rupper R.R."/>
            <person name="Sharp A.R."/>
            <person name="Dally N."/>
            <person name="Boughton B.A."/>
            <person name="Woo Y.H."/>
            <person name="Gao G."/>
            <person name="Schijlen E.G.W.M."/>
            <person name="Guo X."/>
            <person name="Momin A.A."/>
            <person name="Negrao S."/>
            <person name="Al-Babili S."/>
            <person name="Gehring C."/>
            <person name="Roessner U."/>
            <person name="Jung C."/>
            <person name="Murphy K."/>
            <person name="Arold S.T."/>
            <person name="Gojobori T."/>
            <person name="van der Linden C.G."/>
            <person name="van Loo E.N."/>
            <person name="Jellen E.N."/>
            <person name="Maughan P.J."/>
            <person name="Tester M."/>
        </authorList>
    </citation>
    <scope>NUCLEOTIDE SEQUENCE [LARGE SCALE GENOMIC DNA]</scope>
    <source>
        <strain evidence="2">cv. PI 614886</strain>
    </source>
</reference>